<sequence>MCPGEEAELTQSSDALQAQNSSFFVTLPTPQTLWIRRGLKYHQSKCGLVATWLIA</sequence>
<comment type="caution">
    <text evidence="1">The sequence shown here is derived from an EMBL/GenBank/DDBJ whole genome shotgun (WGS) entry which is preliminary data.</text>
</comment>
<dbReference type="AlphaFoldDB" id="H8FQN9"/>
<dbReference type="EMBL" id="CAHP01000014">
    <property type="protein sequence ID" value="CCG40677.1"/>
    <property type="molecule type" value="Genomic_DNA"/>
</dbReference>
<name>H8FQN9_MAGML</name>
<gene>
    <name evidence="1" type="ORF">PHAMO_210188</name>
</gene>
<proteinExistence type="predicted"/>
<protein>
    <submittedName>
        <fullName evidence="1">Uncharacterized protein</fullName>
    </submittedName>
</protein>
<dbReference type="Proteomes" id="UP000004169">
    <property type="component" value="Unassembled WGS sequence"/>
</dbReference>
<reference evidence="1 2" key="1">
    <citation type="journal article" date="2012" name="J. Bacteriol.">
        <title>Draft Genome Sequence of the Purple Photosynthetic Bacterium Phaeospirillum molischianum DSM120, a Particularly Versatile Bacterium.</title>
        <authorList>
            <person name="Duquesne K."/>
            <person name="Prima V."/>
            <person name="Ji B."/>
            <person name="Rouy Z."/>
            <person name="Medigue C."/>
            <person name="Talla E."/>
            <person name="Sturgis J.N."/>
        </authorList>
    </citation>
    <scope>NUCLEOTIDE SEQUENCE [LARGE SCALE GENOMIC DNA]</scope>
    <source>
        <strain evidence="2">DSM120</strain>
    </source>
</reference>
<organism evidence="1 2">
    <name type="scientific">Magnetospirillum molischianum DSM 120</name>
    <dbReference type="NCBI Taxonomy" id="1150626"/>
    <lineage>
        <taxon>Bacteria</taxon>
        <taxon>Pseudomonadati</taxon>
        <taxon>Pseudomonadota</taxon>
        <taxon>Alphaproteobacteria</taxon>
        <taxon>Rhodospirillales</taxon>
        <taxon>Rhodospirillaceae</taxon>
        <taxon>Magnetospirillum</taxon>
    </lineage>
</organism>
<evidence type="ECO:0000313" key="1">
    <source>
        <dbReference type="EMBL" id="CCG40677.1"/>
    </source>
</evidence>
<evidence type="ECO:0000313" key="2">
    <source>
        <dbReference type="Proteomes" id="UP000004169"/>
    </source>
</evidence>
<keyword evidence="2" id="KW-1185">Reference proteome</keyword>
<accession>H8FQN9</accession>